<comment type="caution">
    <text evidence="1">The sequence shown here is derived from an EMBL/GenBank/DDBJ whole genome shotgun (WGS) entry which is preliminary data.</text>
</comment>
<dbReference type="Proteomes" id="UP001159405">
    <property type="component" value="Unassembled WGS sequence"/>
</dbReference>
<name>A0ABN8RF02_9CNID</name>
<evidence type="ECO:0000313" key="1">
    <source>
        <dbReference type="EMBL" id="CAH3177811.1"/>
    </source>
</evidence>
<sequence length="160" mass="18019">VCCPERKKHSCFGYNSLRELALQRSVRKVAVKNFEVINMYKKLLVCLLISALLLLDQVKSSNAVPWGRRDFAEWNLLKRGTTGGNEEHIFSQHVGREAFLGGKREPGGGGTETYTPPQLFGREVIQGKRETTGGNEEYKDLQHHGREAFVGDKVNKTESK</sequence>
<accession>A0ABN8RF02</accession>
<protein>
    <submittedName>
        <fullName evidence="1">Uncharacterized protein</fullName>
    </submittedName>
</protein>
<feature type="non-terminal residue" evidence="1">
    <location>
        <position position="1"/>
    </location>
</feature>
<organism evidence="1 2">
    <name type="scientific">Porites lobata</name>
    <dbReference type="NCBI Taxonomy" id="104759"/>
    <lineage>
        <taxon>Eukaryota</taxon>
        <taxon>Metazoa</taxon>
        <taxon>Cnidaria</taxon>
        <taxon>Anthozoa</taxon>
        <taxon>Hexacorallia</taxon>
        <taxon>Scleractinia</taxon>
        <taxon>Fungiina</taxon>
        <taxon>Poritidae</taxon>
        <taxon>Porites</taxon>
    </lineage>
</organism>
<keyword evidence="2" id="KW-1185">Reference proteome</keyword>
<dbReference type="EMBL" id="CALNXK010000230">
    <property type="protein sequence ID" value="CAH3177811.1"/>
    <property type="molecule type" value="Genomic_DNA"/>
</dbReference>
<reference evidence="1 2" key="1">
    <citation type="submission" date="2022-05" db="EMBL/GenBank/DDBJ databases">
        <authorList>
            <consortium name="Genoscope - CEA"/>
            <person name="William W."/>
        </authorList>
    </citation>
    <scope>NUCLEOTIDE SEQUENCE [LARGE SCALE GENOMIC DNA]</scope>
</reference>
<evidence type="ECO:0000313" key="2">
    <source>
        <dbReference type="Proteomes" id="UP001159405"/>
    </source>
</evidence>
<proteinExistence type="predicted"/>
<gene>
    <name evidence="1" type="ORF">PLOB_00019938</name>
</gene>